<evidence type="ECO:0000256" key="14">
    <source>
        <dbReference type="SAM" id="SignalP"/>
    </source>
</evidence>
<evidence type="ECO:0000256" key="5">
    <source>
        <dbReference type="ARBA" id="ARBA00022475"/>
    </source>
</evidence>
<evidence type="ECO:0000256" key="13">
    <source>
        <dbReference type="SAM" id="Phobius"/>
    </source>
</evidence>
<keyword evidence="8 13" id="KW-1133">Transmembrane helix</keyword>
<reference evidence="16" key="1">
    <citation type="submission" date="2022-01" db="EMBL/GenBank/DDBJ databases">
        <authorList>
            <person name="Braso-Vives M."/>
        </authorList>
    </citation>
    <scope>NUCLEOTIDE SEQUENCE</scope>
</reference>
<evidence type="ECO:0000256" key="2">
    <source>
        <dbReference type="ARBA" id="ARBA00004245"/>
    </source>
</evidence>
<evidence type="ECO:0000256" key="4">
    <source>
        <dbReference type="ARBA" id="ARBA00007721"/>
    </source>
</evidence>
<evidence type="ECO:0000256" key="12">
    <source>
        <dbReference type="SAM" id="MobiDB-lite"/>
    </source>
</evidence>
<dbReference type="InterPro" id="IPR048346">
    <property type="entry name" value="Sarcoglycan_N"/>
</dbReference>
<feature type="signal peptide" evidence="14">
    <location>
        <begin position="1"/>
        <end position="23"/>
    </location>
</feature>
<proteinExistence type="inferred from homology"/>
<dbReference type="SMART" id="SM00736">
    <property type="entry name" value="CADG"/>
    <property type="match status" value="1"/>
</dbReference>
<dbReference type="InterPro" id="IPR008908">
    <property type="entry name" value="Sarcoglycan_alpha/epsilon"/>
</dbReference>
<dbReference type="Pfam" id="PF05510">
    <property type="entry name" value="Sarcoglycan_2"/>
    <property type="match status" value="1"/>
</dbReference>
<dbReference type="GO" id="GO:0005856">
    <property type="term" value="C:cytoskeleton"/>
    <property type="evidence" value="ECO:0007669"/>
    <property type="project" value="UniProtKB-SubCell"/>
</dbReference>
<sequence length="492" mass="55335">MLKSGFAVLSGLMLVFLVPGALGNTYPALVGLNFMYRLDREIYTMILKPDNTGEVDPIVYTPTLKGHPGLPDWLHFIQRNSTTDGFLYGTPTKDDLGPVDIEIVAFNKNTFETNTTTLTIDVKDNNPLPYQVQFMVENKNVEEFFHGDTRTRFLRDVRRVWQQSRGELFITKVVSALDMGHRNPLPLPELYEGNWPVCSGRYFYRKSMELIRNAPAHCSFPGWVYIHVGSERGYSAQLQQAAGQVAVCERNPGIQPVVSIDNNIRNFDIDWCMFRLFSPEELATPVPAVPGDGVMGGVYVPRELTDEGRDFTLYFILIIIIPCIILIVLLLLITYIMCGRRQGVQKRDQATPAIQLTHHASIREASKELRDLSQKRDIKPRSTLPMFNAATPRRGEEGTPLTRAPQEPADENPRAPPPYRLPPDFPNQEESSFINSPPRDNSRGNVSQPGGSSNASPSLQRRPPPFMRSGEQIQGRNQPGDRGRPGVREFTA</sequence>
<evidence type="ECO:0000256" key="9">
    <source>
        <dbReference type="ARBA" id="ARBA00023136"/>
    </source>
</evidence>
<dbReference type="InterPro" id="IPR015919">
    <property type="entry name" value="Cadherin-like_sf"/>
</dbReference>
<name>A0A8K0EHY8_BRALA</name>
<comment type="function">
    <text evidence="1">Component of the sarcoglycan complex, a subcomplex of the dystrophin-glycoprotein complex which forms a link between the F-actin cytoskeleton and the extracellular matrix.</text>
</comment>
<feature type="domain" description="Dystroglycan-type cadherin-like" evidence="15">
    <location>
        <begin position="17"/>
        <end position="129"/>
    </location>
</feature>
<dbReference type="InterPro" id="IPR006644">
    <property type="entry name" value="Cadg"/>
</dbReference>
<evidence type="ECO:0000256" key="11">
    <source>
        <dbReference type="ARBA" id="ARBA00023212"/>
    </source>
</evidence>
<keyword evidence="10" id="KW-0325">Glycoprotein</keyword>
<evidence type="ECO:0000256" key="6">
    <source>
        <dbReference type="ARBA" id="ARBA00022490"/>
    </source>
</evidence>
<dbReference type="InterPro" id="IPR048347">
    <property type="entry name" value="Sarcoglycan_C"/>
</dbReference>
<dbReference type="EMBL" id="OV696702">
    <property type="protein sequence ID" value="CAH1249070.1"/>
    <property type="molecule type" value="Genomic_DNA"/>
</dbReference>
<feature type="region of interest" description="Disordered" evidence="12">
    <location>
        <begin position="365"/>
        <end position="492"/>
    </location>
</feature>
<evidence type="ECO:0000256" key="8">
    <source>
        <dbReference type="ARBA" id="ARBA00022989"/>
    </source>
</evidence>
<feature type="compositionally biased region" description="Polar residues" evidence="12">
    <location>
        <begin position="428"/>
        <end position="459"/>
    </location>
</feature>
<dbReference type="Gene3D" id="2.60.40.10">
    <property type="entry name" value="Immunoglobulins"/>
    <property type="match status" value="1"/>
</dbReference>
<keyword evidence="17" id="KW-1185">Reference proteome</keyword>
<dbReference type="PANTHER" id="PTHR10132">
    <property type="entry name" value="ALPHA-/EPSILON-SARCOGLYCAN FAMILY MEMBER"/>
    <property type="match status" value="1"/>
</dbReference>
<dbReference type="OrthoDB" id="10019906at2759"/>
<protein>
    <submittedName>
        <fullName evidence="16">SGCE protein</fullName>
    </submittedName>
</protein>
<feature type="compositionally biased region" description="Basic and acidic residues" evidence="12">
    <location>
        <begin position="365"/>
        <end position="380"/>
    </location>
</feature>
<dbReference type="GO" id="GO:0016012">
    <property type="term" value="C:sarcoglycan complex"/>
    <property type="evidence" value="ECO:0007669"/>
    <property type="project" value="InterPro"/>
</dbReference>
<accession>A0A8K0EHY8</accession>
<dbReference type="GO" id="GO:0042383">
    <property type="term" value="C:sarcolemma"/>
    <property type="evidence" value="ECO:0007669"/>
    <property type="project" value="UniProtKB-SubCell"/>
</dbReference>
<evidence type="ECO:0000259" key="15">
    <source>
        <dbReference type="SMART" id="SM00736"/>
    </source>
</evidence>
<evidence type="ECO:0000256" key="3">
    <source>
        <dbReference type="ARBA" id="ARBA00004513"/>
    </source>
</evidence>
<dbReference type="Proteomes" id="UP000838412">
    <property type="component" value="Chromosome 17"/>
</dbReference>
<dbReference type="GO" id="GO:0005509">
    <property type="term" value="F:calcium ion binding"/>
    <property type="evidence" value="ECO:0007669"/>
    <property type="project" value="InterPro"/>
</dbReference>
<keyword evidence="7 13" id="KW-0812">Transmembrane</keyword>
<dbReference type="AlphaFoldDB" id="A0A8K0EHY8"/>
<dbReference type="InterPro" id="IPR013783">
    <property type="entry name" value="Ig-like_fold"/>
</dbReference>
<dbReference type="Pfam" id="PF20989">
    <property type="entry name" value="Sarcoglycan_2_C"/>
    <property type="match status" value="1"/>
</dbReference>
<feature type="compositionally biased region" description="Pro residues" evidence="12">
    <location>
        <begin position="414"/>
        <end position="425"/>
    </location>
</feature>
<organism evidence="16 17">
    <name type="scientific">Branchiostoma lanceolatum</name>
    <name type="common">Common lancelet</name>
    <name type="synonym">Amphioxus lanceolatum</name>
    <dbReference type="NCBI Taxonomy" id="7740"/>
    <lineage>
        <taxon>Eukaryota</taxon>
        <taxon>Metazoa</taxon>
        <taxon>Chordata</taxon>
        <taxon>Cephalochordata</taxon>
        <taxon>Leptocardii</taxon>
        <taxon>Amphioxiformes</taxon>
        <taxon>Branchiostomatidae</taxon>
        <taxon>Branchiostoma</taxon>
    </lineage>
</organism>
<feature type="chain" id="PRO_5035438589" evidence="14">
    <location>
        <begin position="24"/>
        <end position="492"/>
    </location>
</feature>
<evidence type="ECO:0000256" key="1">
    <source>
        <dbReference type="ARBA" id="ARBA00002860"/>
    </source>
</evidence>
<keyword evidence="11" id="KW-0206">Cytoskeleton</keyword>
<evidence type="ECO:0000313" key="17">
    <source>
        <dbReference type="Proteomes" id="UP000838412"/>
    </source>
</evidence>
<keyword evidence="14" id="KW-0732">Signal</keyword>
<keyword evidence="6" id="KW-0963">Cytoplasm</keyword>
<gene>
    <name evidence="16" type="primary">SGCE</name>
    <name evidence="16" type="ORF">BLAG_LOCUS10289</name>
</gene>
<dbReference type="SUPFAM" id="SSF49313">
    <property type="entry name" value="Cadherin-like"/>
    <property type="match status" value="1"/>
</dbReference>
<evidence type="ECO:0000256" key="7">
    <source>
        <dbReference type="ARBA" id="ARBA00022692"/>
    </source>
</evidence>
<feature type="compositionally biased region" description="Basic and acidic residues" evidence="12">
    <location>
        <begin position="479"/>
        <end position="492"/>
    </location>
</feature>
<keyword evidence="5" id="KW-1003">Cell membrane</keyword>
<dbReference type="PANTHER" id="PTHR10132:SF14">
    <property type="entry name" value="SARCOGLYCAN ALPHA, ISOFORM C"/>
    <property type="match status" value="1"/>
</dbReference>
<feature type="transmembrane region" description="Helical" evidence="13">
    <location>
        <begin position="311"/>
        <end position="337"/>
    </location>
</feature>
<comment type="subcellular location">
    <subcellularLocation>
        <location evidence="3">Cell membrane</location>
        <location evidence="3">Sarcolemma</location>
        <topology evidence="3">Single-pass membrane protein</topology>
    </subcellularLocation>
    <subcellularLocation>
        <location evidence="2">Cytoplasm</location>
        <location evidence="2">Cytoskeleton</location>
    </subcellularLocation>
</comment>
<comment type="similarity">
    <text evidence="4">Belongs to the sarcoglycan alpha/epsilon family.</text>
</comment>
<keyword evidence="9 13" id="KW-0472">Membrane</keyword>
<evidence type="ECO:0000313" key="16">
    <source>
        <dbReference type="EMBL" id="CAH1249070.1"/>
    </source>
</evidence>
<evidence type="ECO:0000256" key="10">
    <source>
        <dbReference type="ARBA" id="ARBA00023180"/>
    </source>
</evidence>